<feature type="compositionally biased region" description="Basic and acidic residues" evidence="1">
    <location>
        <begin position="99"/>
        <end position="111"/>
    </location>
</feature>
<name>A0A8K0SV92_9HYPO</name>
<dbReference type="AlphaFoldDB" id="A0A8K0SV92"/>
<sequence length="111" mass="12598">MNGTSADSLTVPLDLSESLQAATWTCDGLYTATWTSDGLHAIAWTCDSLQAATWICDGLLAATWTCVRWQPRIFYARFRRRQQKEARIEQPITQKGKGTRREGLDKIHQVR</sequence>
<organism evidence="2 3">
    <name type="scientific">Stachybotrys elegans</name>
    <dbReference type="NCBI Taxonomy" id="80388"/>
    <lineage>
        <taxon>Eukaryota</taxon>
        <taxon>Fungi</taxon>
        <taxon>Dikarya</taxon>
        <taxon>Ascomycota</taxon>
        <taxon>Pezizomycotina</taxon>
        <taxon>Sordariomycetes</taxon>
        <taxon>Hypocreomycetidae</taxon>
        <taxon>Hypocreales</taxon>
        <taxon>Stachybotryaceae</taxon>
        <taxon>Stachybotrys</taxon>
    </lineage>
</organism>
<accession>A0A8K0SV92</accession>
<keyword evidence="3" id="KW-1185">Reference proteome</keyword>
<comment type="caution">
    <text evidence="2">The sequence shown here is derived from an EMBL/GenBank/DDBJ whole genome shotgun (WGS) entry which is preliminary data.</text>
</comment>
<evidence type="ECO:0000313" key="2">
    <source>
        <dbReference type="EMBL" id="KAH7316976.1"/>
    </source>
</evidence>
<reference evidence="2" key="1">
    <citation type="journal article" date="2021" name="Nat. Commun.">
        <title>Genetic determinants of endophytism in the Arabidopsis root mycobiome.</title>
        <authorList>
            <person name="Mesny F."/>
            <person name="Miyauchi S."/>
            <person name="Thiergart T."/>
            <person name="Pickel B."/>
            <person name="Atanasova L."/>
            <person name="Karlsson M."/>
            <person name="Huettel B."/>
            <person name="Barry K.W."/>
            <person name="Haridas S."/>
            <person name="Chen C."/>
            <person name="Bauer D."/>
            <person name="Andreopoulos W."/>
            <person name="Pangilinan J."/>
            <person name="LaButti K."/>
            <person name="Riley R."/>
            <person name="Lipzen A."/>
            <person name="Clum A."/>
            <person name="Drula E."/>
            <person name="Henrissat B."/>
            <person name="Kohler A."/>
            <person name="Grigoriev I.V."/>
            <person name="Martin F.M."/>
            <person name="Hacquard S."/>
        </authorList>
    </citation>
    <scope>NUCLEOTIDE SEQUENCE</scope>
    <source>
        <strain evidence="2">MPI-CAGE-CH-0235</strain>
    </source>
</reference>
<proteinExistence type="predicted"/>
<evidence type="ECO:0000256" key="1">
    <source>
        <dbReference type="SAM" id="MobiDB-lite"/>
    </source>
</evidence>
<protein>
    <submittedName>
        <fullName evidence="2">Uncharacterized protein</fullName>
    </submittedName>
</protein>
<feature type="region of interest" description="Disordered" evidence="1">
    <location>
        <begin position="85"/>
        <end position="111"/>
    </location>
</feature>
<evidence type="ECO:0000313" key="3">
    <source>
        <dbReference type="Proteomes" id="UP000813444"/>
    </source>
</evidence>
<gene>
    <name evidence="2" type="ORF">B0I35DRAFT_434338</name>
</gene>
<dbReference type="EMBL" id="JAGPNK010000008">
    <property type="protein sequence ID" value="KAH7316976.1"/>
    <property type="molecule type" value="Genomic_DNA"/>
</dbReference>
<dbReference type="Proteomes" id="UP000813444">
    <property type="component" value="Unassembled WGS sequence"/>
</dbReference>